<evidence type="ECO:0000259" key="6">
    <source>
        <dbReference type="PROSITE" id="PS51332"/>
    </source>
</evidence>
<dbReference type="Proteomes" id="UP000229847">
    <property type="component" value="Unassembled WGS sequence"/>
</dbReference>
<gene>
    <name evidence="8" type="ORF">COX03_01185</name>
</gene>
<proteinExistence type="predicted"/>
<keyword evidence="4" id="KW-0408">Iron</keyword>
<dbReference type="CDD" id="cd02068">
    <property type="entry name" value="radical_SAM_B12_BD"/>
    <property type="match status" value="1"/>
</dbReference>
<evidence type="ECO:0000256" key="5">
    <source>
        <dbReference type="ARBA" id="ARBA00023014"/>
    </source>
</evidence>
<dbReference type="Gene3D" id="3.40.50.280">
    <property type="entry name" value="Cobalamin-binding domain"/>
    <property type="match status" value="1"/>
</dbReference>
<dbReference type="SUPFAM" id="SSF52242">
    <property type="entry name" value="Cobalamin (vitamin B12)-binding domain"/>
    <property type="match status" value="1"/>
</dbReference>
<comment type="cofactor">
    <cofactor evidence="1">
        <name>[4Fe-4S] cluster</name>
        <dbReference type="ChEBI" id="CHEBI:49883"/>
    </cofactor>
</comment>
<evidence type="ECO:0000313" key="8">
    <source>
        <dbReference type="EMBL" id="PIP57783.1"/>
    </source>
</evidence>
<evidence type="ECO:0000259" key="7">
    <source>
        <dbReference type="PROSITE" id="PS51918"/>
    </source>
</evidence>
<comment type="caution">
    <text evidence="8">The sequence shown here is derived from an EMBL/GenBank/DDBJ whole genome shotgun (WGS) entry which is preliminary data.</text>
</comment>
<feature type="domain" description="B12-binding" evidence="6">
    <location>
        <begin position="7"/>
        <end position="142"/>
    </location>
</feature>
<dbReference type="PANTHER" id="PTHR43409:SF16">
    <property type="entry name" value="SLR0320 PROTEIN"/>
    <property type="match status" value="1"/>
</dbReference>
<dbReference type="InterPro" id="IPR058240">
    <property type="entry name" value="rSAM_sf"/>
</dbReference>
<sequence>MNNKLKSILFISPKVRNNEKSPPHFPLGIAYLAAYLKSKRVKVAAVDLNIDDNEDKLITKAKGFDFVGISVFATAQINHGYYLAQKIKTTLPKIKIVYGGYHTNVLPEEAFRVGYADYVIKGHGEIPLYMLLKGESLDTIPGLVYFKDGKFISNPDNQRIDLDSLPFPAVHLFKIKKYQDDVHVLPYARHTAIDVKTSMGCPNFCTYCSAPLVYKGKVYFKSPSYVAEELKYYIKRFGIKYFHFEDENWLVDRDRIIQICNRIISERIEIKYAFMSSINIMYKNLDLLPLLKKSGCVCIDLGLETASNEVQKKINKSNNLEQLLVVDKILKKHDIYPFILIMTFNIGETLNSVAETTKFMLRLAPTEIQTVEYLRTNSSPYGFGQFATPHVGTQFYKEVSSSGLFLSDNNYDLHTWTKPSFIPYSFLNDVPSVRKKCDKNKFIKYINQYRVEIQRYFNKYEDLFWNVYSRVDSAETILGLYQKNFNKYDLSQISLAFAMLAKLNLICSRHSKN</sequence>
<dbReference type="InterPro" id="IPR007197">
    <property type="entry name" value="rSAM"/>
</dbReference>
<evidence type="ECO:0000256" key="2">
    <source>
        <dbReference type="ARBA" id="ARBA00022691"/>
    </source>
</evidence>
<dbReference type="InterPro" id="IPR036724">
    <property type="entry name" value="Cobalamin-bd_sf"/>
</dbReference>
<dbReference type="PROSITE" id="PS51918">
    <property type="entry name" value="RADICAL_SAM"/>
    <property type="match status" value="1"/>
</dbReference>
<dbReference type="InterPro" id="IPR006638">
    <property type="entry name" value="Elp3/MiaA/NifB-like_rSAM"/>
</dbReference>
<evidence type="ECO:0000313" key="9">
    <source>
        <dbReference type="Proteomes" id="UP000229847"/>
    </source>
</evidence>
<dbReference type="SMART" id="SM00729">
    <property type="entry name" value="Elp3"/>
    <property type="match status" value="1"/>
</dbReference>
<evidence type="ECO:0000256" key="3">
    <source>
        <dbReference type="ARBA" id="ARBA00022723"/>
    </source>
</evidence>
<dbReference type="AlphaFoldDB" id="A0A2H0BJC0"/>
<dbReference type="GO" id="GO:0003824">
    <property type="term" value="F:catalytic activity"/>
    <property type="evidence" value="ECO:0007669"/>
    <property type="project" value="InterPro"/>
</dbReference>
<reference evidence="8 9" key="1">
    <citation type="submission" date="2017-09" db="EMBL/GenBank/DDBJ databases">
        <title>Depth-based differentiation of microbial function through sediment-hosted aquifers and enrichment of novel symbionts in the deep terrestrial subsurface.</title>
        <authorList>
            <person name="Probst A.J."/>
            <person name="Ladd B."/>
            <person name="Jarett J.K."/>
            <person name="Geller-Mcgrath D.E."/>
            <person name="Sieber C.M."/>
            <person name="Emerson J.B."/>
            <person name="Anantharaman K."/>
            <person name="Thomas B.C."/>
            <person name="Malmstrom R."/>
            <person name="Stieglmeier M."/>
            <person name="Klingl A."/>
            <person name="Woyke T."/>
            <person name="Ryan C.M."/>
            <person name="Banfield J.F."/>
        </authorList>
    </citation>
    <scope>NUCLEOTIDE SEQUENCE [LARGE SCALE GENOMIC DNA]</scope>
    <source>
        <strain evidence="8">CG22_combo_CG10-13_8_21_14_all_39_10</strain>
    </source>
</reference>
<dbReference type="GO" id="GO:0051539">
    <property type="term" value="F:4 iron, 4 sulfur cluster binding"/>
    <property type="evidence" value="ECO:0007669"/>
    <property type="project" value="UniProtKB-KW"/>
</dbReference>
<dbReference type="GO" id="GO:0031419">
    <property type="term" value="F:cobalamin binding"/>
    <property type="evidence" value="ECO:0007669"/>
    <property type="project" value="InterPro"/>
</dbReference>
<dbReference type="PROSITE" id="PS51332">
    <property type="entry name" value="B12_BINDING"/>
    <property type="match status" value="1"/>
</dbReference>
<dbReference type="GO" id="GO:0046872">
    <property type="term" value="F:metal ion binding"/>
    <property type="evidence" value="ECO:0007669"/>
    <property type="project" value="UniProtKB-KW"/>
</dbReference>
<dbReference type="PANTHER" id="PTHR43409">
    <property type="entry name" value="ANAEROBIC MAGNESIUM-PROTOPORPHYRIN IX MONOMETHYL ESTER CYCLASE-RELATED"/>
    <property type="match status" value="1"/>
</dbReference>
<dbReference type="InterPro" id="IPR023404">
    <property type="entry name" value="rSAM_horseshoe"/>
</dbReference>
<dbReference type="SUPFAM" id="SSF102114">
    <property type="entry name" value="Radical SAM enzymes"/>
    <property type="match status" value="1"/>
</dbReference>
<organism evidence="8 9">
    <name type="scientific">Candidatus Woesebacteria bacterium CG22_combo_CG10-13_8_21_14_all_39_10</name>
    <dbReference type="NCBI Taxonomy" id="1975059"/>
    <lineage>
        <taxon>Bacteria</taxon>
        <taxon>Candidatus Woeseibacteriota</taxon>
    </lineage>
</organism>
<keyword evidence="5" id="KW-0411">Iron-sulfur</keyword>
<dbReference type="EMBL" id="PCSW01000036">
    <property type="protein sequence ID" value="PIP57783.1"/>
    <property type="molecule type" value="Genomic_DNA"/>
</dbReference>
<keyword evidence="2" id="KW-0949">S-adenosyl-L-methionine</keyword>
<dbReference type="Pfam" id="PF02310">
    <property type="entry name" value="B12-binding"/>
    <property type="match status" value="1"/>
</dbReference>
<dbReference type="GO" id="GO:0005829">
    <property type="term" value="C:cytosol"/>
    <property type="evidence" value="ECO:0007669"/>
    <property type="project" value="TreeGrafter"/>
</dbReference>
<dbReference type="Pfam" id="PF04055">
    <property type="entry name" value="Radical_SAM"/>
    <property type="match status" value="1"/>
</dbReference>
<keyword evidence="3" id="KW-0479">Metal-binding</keyword>
<accession>A0A2H0BJC0</accession>
<dbReference type="InterPro" id="IPR051198">
    <property type="entry name" value="BchE-like"/>
</dbReference>
<dbReference type="CDD" id="cd01335">
    <property type="entry name" value="Radical_SAM"/>
    <property type="match status" value="1"/>
</dbReference>
<evidence type="ECO:0000256" key="4">
    <source>
        <dbReference type="ARBA" id="ARBA00023004"/>
    </source>
</evidence>
<dbReference type="InterPro" id="IPR006158">
    <property type="entry name" value="Cobalamin-bd"/>
</dbReference>
<name>A0A2H0BJC0_9BACT</name>
<evidence type="ECO:0000256" key="1">
    <source>
        <dbReference type="ARBA" id="ARBA00001966"/>
    </source>
</evidence>
<feature type="domain" description="Radical SAM core" evidence="7">
    <location>
        <begin position="187"/>
        <end position="406"/>
    </location>
</feature>
<dbReference type="SFLD" id="SFLDS00029">
    <property type="entry name" value="Radical_SAM"/>
    <property type="match status" value="1"/>
</dbReference>
<dbReference type="SFLD" id="SFLDG01123">
    <property type="entry name" value="methyltransferase_(Class_B)"/>
    <property type="match status" value="1"/>
</dbReference>
<dbReference type="Gene3D" id="3.80.30.20">
    <property type="entry name" value="tm_1862 like domain"/>
    <property type="match status" value="1"/>
</dbReference>
<dbReference type="InterPro" id="IPR034466">
    <property type="entry name" value="Methyltransferase_Class_B"/>
</dbReference>
<protein>
    <submittedName>
        <fullName evidence="8">Uncharacterized protein</fullName>
    </submittedName>
</protein>
<dbReference type="SFLD" id="SFLDG01082">
    <property type="entry name" value="B12-binding_domain_containing"/>
    <property type="match status" value="1"/>
</dbReference>